<dbReference type="OrthoDB" id="418595at2759"/>
<dbReference type="AlphaFoldDB" id="A0A5C3MD86"/>
<dbReference type="EMBL" id="ML213591">
    <property type="protein sequence ID" value="TFK43150.1"/>
    <property type="molecule type" value="Genomic_DNA"/>
</dbReference>
<evidence type="ECO:0000256" key="7">
    <source>
        <dbReference type="SAM" id="Phobius"/>
    </source>
</evidence>
<evidence type="ECO:0000256" key="1">
    <source>
        <dbReference type="ARBA" id="ARBA00004141"/>
    </source>
</evidence>
<dbReference type="GO" id="GO:0006465">
    <property type="term" value="P:signal peptide processing"/>
    <property type="evidence" value="ECO:0007669"/>
    <property type="project" value="TreeGrafter"/>
</dbReference>
<gene>
    <name evidence="9" type="ORF">BDQ12DRAFT_674483</name>
</gene>
<evidence type="ECO:0000256" key="2">
    <source>
        <dbReference type="ARBA" id="ARBA00009045"/>
    </source>
</evidence>
<feature type="transmembrane region" description="Helical" evidence="7">
    <location>
        <begin position="248"/>
        <end position="269"/>
    </location>
</feature>
<dbReference type="SUPFAM" id="SSF144091">
    <property type="entry name" value="Rhomboid-like"/>
    <property type="match status" value="1"/>
</dbReference>
<dbReference type="GO" id="GO:0016020">
    <property type="term" value="C:membrane"/>
    <property type="evidence" value="ECO:0007669"/>
    <property type="project" value="UniProtKB-SubCell"/>
</dbReference>
<evidence type="ECO:0000313" key="9">
    <source>
        <dbReference type="EMBL" id="TFK43150.1"/>
    </source>
</evidence>
<comment type="similarity">
    <text evidence="2">Belongs to the peptidase S54 family.</text>
</comment>
<proteinExistence type="inferred from homology"/>
<dbReference type="STRING" id="68775.A0A5C3MD86"/>
<dbReference type="Gene3D" id="1.20.1540.10">
    <property type="entry name" value="Rhomboid-like"/>
    <property type="match status" value="1"/>
</dbReference>
<dbReference type="InterPro" id="IPR050925">
    <property type="entry name" value="Rhomboid_protease_S54"/>
</dbReference>
<comment type="subcellular location">
    <subcellularLocation>
        <location evidence="1">Membrane</location>
        <topology evidence="1">Multi-pass membrane protein</topology>
    </subcellularLocation>
</comment>
<dbReference type="Pfam" id="PF01694">
    <property type="entry name" value="Rhomboid"/>
    <property type="match status" value="1"/>
</dbReference>
<dbReference type="GO" id="GO:0004252">
    <property type="term" value="F:serine-type endopeptidase activity"/>
    <property type="evidence" value="ECO:0007669"/>
    <property type="project" value="InterPro"/>
</dbReference>
<keyword evidence="4" id="KW-0378">Hydrolase</keyword>
<keyword evidence="5 7" id="KW-1133">Transmembrane helix</keyword>
<feature type="transmembrane region" description="Helical" evidence="7">
    <location>
        <begin position="104"/>
        <end position="123"/>
    </location>
</feature>
<feature type="domain" description="Peptidase S54 rhomboid" evidence="8">
    <location>
        <begin position="153"/>
        <end position="296"/>
    </location>
</feature>
<evidence type="ECO:0000256" key="3">
    <source>
        <dbReference type="ARBA" id="ARBA00022692"/>
    </source>
</evidence>
<sequence length="303" mass="34110">MANIFKRVFSTAISNSLRTRSLQTSCLSSTLPNTIRFFSSTRLPTQSPILQLTRHKPWSLSFFTPPSQRTFFTSARSSLRYHPPPTPPPRKPFMGFLDSIPQNTVFYGILAINGIVFFMWYMANQKLKVERDASALNWMYQNFTNSWHTLQSGRIWTLVTACFSHQSVSHILFNGFTFFFMAQPVLQMLGSRQFILLYLGAGILSSMTSLMYARFVDHTDRNSLGASGAIYSIVSLLACVAPTMTFQLYGIIPVPAWLAVIGLFSYDAYTTLADKRGTTDAVGHVGGILTGIAFFFARRFGRF</sequence>
<evidence type="ECO:0000313" key="10">
    <source>
        <dbReference type="Proteomes" id="UP000308652"/>
    </source>
</evidence>
<protein>
    <recommendedName>
        <fullName evidence="8">Peptidase S54 rhomboid domain-containing protein</fullName>
    </recommendedName>
</protein>
<name>A0A5C3MD86_9AGAR</name>
<dbReference type="Proteomes" id="UP000308652">
    <property type="component" value="Unassembled WGS sequence"/>
</dbReference>
<feature type="transmembrane region" description="Helical" evidence="7">
    <location>
        <begin position="224"/>
        <end position="241"/>
    </location>
</feature>
<keyword evidence="6 7" id="KW-0472">Membrane</keyword>
<reference evidence="9 10" key="1">
    <citation type="journal article" date="2019" name="Nat. Ecol. Evol.">
        <title>Megaphylogeny resolves global patterns of mushroom evolution.</title>
        <authorList>
            <person name="Varga T."/>
            <person name="Krizsan K."/>
            <person name="Foldi C."/>
            <person name="Dima B."/>
            <person name="Sanchez-Garcia M."/>
            <person name="Sanchez-Ramirez S."/>
            <person name="Szollosi G.J."/>
            <person name="Szarkandi J.G."/>
            <person name="Papp V."/>
            <person name="Albert L."/>
            <person name="Andreopoulos W."/>
            <person name="Angelini C."/>
            <person name="Antonin V."/>
            <person name="Barry K.W."/>
            <person name="Bougher N.L."/>
            <person name="Buchanan P."/>
            <person name="Buyck B."/>
            <person name="Bense V."/>
            <person name="Catcheside P."/>
            <person name="Chovatia M."/>
            <person name="Cooper J."/>
            <person name="Damon W."/>
            <person name="Desjardin D."/>
            <person name="Finy P."/>
            <person name="Geml J."/>
            <person name="Haridas S."/>
            <person name="Hughes K."/>
            <person name="Justo A."/>
            <person name="Karasinski D."/>
            <person name="Kautmanova I."/>
            <person name="Kiss B."/>
            <person name="Kocsube S."/>
            <person name="Kotiranta H."/>
            <person name="LaButti K.M."/>
            <person name="Lechner B.E."/>
            <person name="Liimatainen K."/>
            <person name="Lipzen A."/>
            <person name="Lukacs Z."/>
            <person name="Mihaltcheva S."/>
            <person name="Morgado L.N."/>
            <person name="Niskanen T."/>
            <person name="Noordeloos M.E."/>
            <person name="Ohm R.A."/>
            <person name="Ortiz-Santana B."/>
            <person name="Ovrebo C."/>
            <person name="Racz N."/>
            <person name="Riley R."/>
            <person name="Savchenko A."/>
            <person name="Shiryaev A."/>
            <person name="Soop K."/>
            <person name="Spirin V."/>
            <person name="Szebenyi C."/>
            <person name="Tomsovsky M."/>
            <person name="Tulloss R.E."/>
            <person name="Uehling J."/>
            <person name="Grigoriev I.V."/>
            <person name="Vagvolgyi C."/>
            <person name="Papp T."/>
            <person name="Martin F.M."/>
            <person name="Miettinen O."/>
            <person name="Hibbett D.S."/>
            <person name="Nagy L.G."/>
        </authorList>
    </citation>
    <scope>NUCLEOTIDE SEQUENCE [LARGE SCALE GENOMIC DNA]</scope>
    <source>
        <strain evidence="9 10">CBS 166.37</strain>
    </source>
</reference>
<keyword evidence="3 7" id="KW-0812">Transmembrane</keyword>
<dbReference type="PANTHER" id="PTHR43731">
    <property type="entry name" value="RHOMBOID PROTEASE"/>
    <property type="match status" value="1"/>
</dbReference>
<dbReference type="PANTHER" id="PTHR43731:SF14">
    <property type="entry name" value="PRESENILIN-ASSOCIATED RHOMBOID-LIKE PROTEIN, MITOCHONDRIAL"/>
    <property type="match status" value="1"/>
</dbReference>
<dbReference type="InterPro" id="IPR022764">
    <property type="entry name" value="Peptidase_S54_rhomboid_dom"/>
</dbReference>
<evidence type="ECO:0000256" key="4">
    <source>
        <dbReference type="ARBA" id="ARBA00022801"/>
    </source>
</evidence>
<feature type="transmembrane region" description="Helical" evidence="7">
    <location>
        <begin position="155"/>
        <end position="182"/>
    </location>
</feature>
<dbReference type="InterPro" id="IPR035952">
    <property type="entry name" value="Rhomboid-like_sf"/>
</dbReference>
<evidence type="ECO:0000259" key="8">
    <source>
        <dbReference type="Pfam" id="PF01694"/>
    </source>
</evidence>
<feature type="transmembrane region" description="Helical" evidence="7">
    <location>
        <begin position="194"/>
        <end position="212"/>
    </location>
</feature>
<organism evidence="9 10">
    <name type="scientific">Crucibulum laeve</name>
    <dbReference type="NCBI Taxonomy" id="68775"/>
    <lineage>
        <taxon>Eukaryota</taxon>
        <taxon>Fungi</taxon>
        <taxon>Dikarya</taxon>
        <taxon>Basidiomycota</taxon>
        <taxon>Agaricomycotina</taxon>
        <taxon>Agaricomycetes</taxon>
        <taxon>Agaricomycetidae</taxon>
        <taxon>Agaricales</taxon>
        <taxon>Agaricineae</taxon>
        <taxon>Nidulariaceae</taxon>
        <taxon>Crucibulum</taxon>
    </lineage>
</organism>
<feature type="transmembrane region" description="Helical" evidence="7">
    <location>
        <begin position="281"/>
        <end position="297"/>
    </location>
</feature>
<evidence type="ECO:0000256" key="5">
    <source>
        <dbReference type="ARBA" id="ARBA00022989"/>
    </source>
</evidence>
<keyword evidence="10" id="KW-1185">Reference proteome</keyword>
<accession>A0A5C3MD86</accession>
<evidence type="ECO:0000256" key="6">
    <source>
        <dbReference type="ARBA" id="ARBA00023136"/>
    </source>
</evidence>